<dbReference type="RefSeq" id="WP_386098517.1">
    <property type="nucleotide sequence ID" value="NZ_JBHUOZ010000003.1"/>
</dbReference>
<dbReference type="PANTHER" id="PTHR42194:SF1">
    <property type="entry name" value="UPF0276 PROTEIN HI_1600"/>
    <property type="match status" value="1"/>
</dbReference>
<dbReference type="Proteomes" id="UP001597511">
    <property type="component" value="Unassembled WGS sequence"/>
</dbReference>
<dbReference type="Pfam" id="PF05114">
    <property type="entry name" value="MbnB_TglH_ChrH"/>
    <property type="match status" value="1"/>
</dbReference>
<organism evidence="1 2">
    <name type="scientific">Terrimonas rubra</name>
    <dbReference type="NCBI Taxonomy" id="1035890"/>
    <lineage>
        <taxon>Bacteria</taxon>
        <taxon>Pseudomonadati</taxon>
        <taxon>Bacteroidota</taxon>
        <taxon>Chitinophagia</taxon>
        <taxon>Chitinophagales</taxon>
        <taxon>Chitinophagaceae</taxon>
        <taxon>Terrimonas</taxon>
    </lineage>
</organism>
<name>A0ABW6A510_9BACT</name>
<sequence>MNIPELGVGIIYFSGFEQTIAANPDLIQVIEIEPQTFWYRLNNGLAAYAYDEASVNYLQSLQKPVLFHGVGYPVAGSIAPDNIHLDCLHQMMDRLHPVTMSEHLSFNTLALNGTNYNTNFLLPPLQTEAGITTAVNGIKNYKQHFDIPFLFETGVNYLAPQPFELPDGYFVNEIAGQANCNILLDVHNILANEKNGRQKVKDYVRQLSHERVTQIHLAGGFYFNGYYLDAHSGPSSDEVLELFEAIVVQLPNLKVITFEMLPEYISLVPARDITLQLEKMNAIWDKRGSKNRTHKAAQQPVIDTELPAVKEWENTLGLLAIKRPVTTGSPLAAALQADKGLTVIQDLIEKFKGSLLVSALKLSCRYLMLSIGMDAFNALLRDFWQTSVTKLFASDNGIDFADYLLTQETLMGNTVLKELIVYEKASLQSFTENKTIVVNMSYNPLTMISHLIERKIPVLMEEQDYEIEITPDQGISDQIKTVFHS</sequence>
<dbReference type="Gene3D" id="3.20.20.150">
    <property type="entry name" value="Divalent-metal-dependent TIM barrel enzymes"/>
    <property type="match status" value="1"/>
</dbReference>
<comment type="caution">
    <text evidence="1">The sequence shown here is derived from an EMBL/GenBank/DDBJ whole genome shotgun (WGS) entry which is preliminary data.</text>
</comment>
<dbReference type="EMBL" id="JBHUOZ010000003">
    <property type="protein sequence ID" value="MFD2920347.1"/>
    <property type="molecule type" value="Genomic_DNA"/>
</dbReference>
<proteinExistence type="predicted"/>
<keyword evidence="2" id="KW-1185">Reference proteome</keyword>
<gene>
    <name evidence="1" type="ORF">ACFS6H_11535</name>
</gene>
<evidence type="ECO:0000313" key="1">
    <source>
        <dbReference type="EMBL" id="MFD2920347.1"/>
    </source>
</evidence>
<reference evidence="2" key="1">
    <citation type="journal article" date="2019" name="Int. J. Syst. Evol. Microbiol.">
        <title>The Global Catalogue of Microorganisms (GCM) 10K type strain sequencing project: providing services to taxonomists for standard genome sequencing and annotation.</title>
        <authorList>
            <consortium name="The Broad Institute Genomics Platform"/>
            <consortium name="The Broad Institute Genome Sequencing Center for Infectious Disease"/>
            <person name="Wu L."/>
            <person name="Ma J."/>
        </authorList>
    </citation>
    <scope>NUCLEOTIDE SEQUENCE [LARGE SCALE GENOMIC DNA]</scope>
    <source>
        <strain evidence="2">KCTC 23299</strain>
    </source>
</reference>
<dbReference type="PANTHER" id="PTHR42194">
    <property type="entry name" value="UPF0276 PROTEIN HI_1600"/>
    <property type="match status" value="1"/>
</dbReference>
<evidence type="ECO:0000313" key="2">
    <source>
        <dbReference type="Proteomes" id="UP001597511"/>
    </source>
</evidence>
<protein>
    <submittedName>
        <fullName evidence="1">DUF692 family multinuclear iron-containing protein</fullName>
    </submittedName>
</protein>
<accession>A0ABW6A510</accession>
<dbReference type="InterPro" id="IPR007801">
    <property type="entry name" value="MbnB/TglH/ChrH"/>
</dbReference>